<dbReference type="GO" id="GO:0003700">
    <property type="term" value="F:DNA-binding transcription factor activity"/>
    <property type="evidence" value="ECO:0007669"/>
    <property type="project" value="InterPro"/>
</dbReference>
<evidence type="ECO:0000256" key="3">
    <source>
        <dbReference type="ARBA" id="ARBA00023163"/>
    </source>
</evidence>
<organism evidence="5 7">
    <name type="scientific">Aneurinibacillus migulanus</name>
    <name type="common">Bacillus migulanus</name>
    <dbReference type="NCBI Taxonomy" id="47500"/>
    <lineage>
        <taxon>Bacteria</taxon>
        <taxon>Bacillati</taxon>
        <taxon>Bacillota</taxon>
        <taxon>Bacilli</taxon>
        <taxon>Bacillales</taxon>
        <taxon>Paenibacillaceae</taxon>
        <taxon>Aneurinibacillus group</taxon>
        <taxon>Aneurinibacillus</taxon>
    </lineage>
</organism>
<reference evidence="5 7" key="1">
    <citation type="submission" date="2015-07" db="EMBL/GenBank/DDBJ databases">
        <title>Fjat-14205 dsm 2895.</title>
        <authorList>
            <person name="Liu B."/>
            <person name="Wang J."/>
            <person name="Zhu Y."/>
            <person name="Liu G."/>
            <person name="Chen Q."/>
            <person name="Chen Z."/>
            <person name="Lan J."/>
            <person name="Che J."/>
            <person name="Ge C."/>
            <person name="Shi H."/>
            <person name="Pan Z."/>
            <person name="Liu X."/>
        </authorList>
    </citation>
    <scope>NUCLEOTIDE SEQUENCE [LARGE SCALE GENOMIC DNA]</scope>
    <source>
        <strain evidence="5 7">DSM 2895</strain>
    </source>
</reference>
<dbReference type="InterPro" id="IPR000835">
    <property type="entry name" value="HTH_MarR-typ"/>
</dbReference>
<evidence type="ECO:0000313" key="7">
    <source>
        <dbReference type="Proteomes" id="UP000037269"/>
    </source>
</evidence>
<protein>
    <submittedName>
        <fullName evidence="6">DNA-binding transcriptional regulator, MarR family</fullName>
    </submittedName>
</protein>
<keyword evidence="7" id="KW-1185">Reference proteome</keyword>
<feature type="domain" description="HTH marR-type" evidence="4">
    <location>
        <begin position="4"/>
        <end position="136"/>
    </location>
</feature>
<dbReference type="InterPro" id="IPR023187">
    <property type="entry name" value="Tscrpt_reg_MarR-type_CS"/>
</dbReference>
<dbReference type="PANTHER" id="PTHR42756:SF1">
    <property type="entry name" value="TRANSCRIPTIONAL REPRESSOR OF EMRAB OPERON"/>
    <property type="match status" value="1"/>
</dbReference>
<dbReference type="PROSITE" id="PS50995">
    <property type="entry name" value="HTH_MARR_2"/>
    <property type="match status" value="1"/>
</dbReference>
<dbReference type="GO" id="GO:0003677">
    <property type="term" value="F:DNA binding"/>
    <property type="evidence" value="ECO:0007669"/>
    <property type="project" value="UniProtKB-KW"/>
</dbReference>
<evidence type="ECO:0000313" key="6">
    <source>
        <dbReference type="EMBL" id="SDI24228.1"/>
    </source>
</evidence>
<evidence type="ECO:0000313" key="5">
    <source>
        <dbReference type="EMBL" id="KON96338.1"/>
    </source>
</evidence>
<dbReference type="InterPro" id="IPR036390">
    <property type="entry name" value="WH_DNA-bd_sf"/>
</dbReference>
<name>A0A0D1V2X5_ANEMI</name>
<dbReference type="Pfam" id="PF01047">
    <property type="entry name" value="MarR"/>
    <property type="match status" value="1"/>
</dbReference>
<dbReference type="OrthoDB" id="5327581at2"/>
<dbReference type="InterPro" id="IPR036388">
    <property type="entry name" value="WH-like_DNA-bd_sf"/>
</dbReference>
<proteinExistence type="predicted"/>
<dbReference type="SUPFAM" id="SSF46785">
    <property type="entry name" value="Winged helix' DNA-binding domain"/>
    <property type="match status" value="1"/>
</dbReference>
<accession>A0A0D1V2X5</accession>
<evidence type="ECO:0000313" key="8">
    <source>
        <dbReference type="Proteomes" id="UP000182836"/>
    </source>
</evidence>
<sequence>MKLDDSLGFILNNAGRRVGQLLSIRFESYGITREQWIVLNRLAERDAITQKTLARRVEKDQTNVTRIVDQLERKGLVERRPNVEDRRSFLVCITDEGRAVNDKLIPIEAEVIANVLENISEEKITEFREVLRQITKNANTHIKEMER</sequence>
<dbReference type="EMBL" id="FNED01000002">
    <property type="protein sequence ID" value="SDI24228.1"/>
    <property type="molecule type" value="Genomic_DNA"/>
</dbReference>
<dbReference type="STRING" id="47500.AF333_13480"/>
<evidence type="ECO:0000256" key="1">
    <source>
        <dbReference type="ARBA" id="ARBA00023015"/>
    </source>
</evidence>
<gene>
    <name evidence="5" type="ORF">AF333_13480</name>
    <name evidence="6" type="ORF">SAMN04487909_102244</name>
</gene>
<evidence type="ECO:0000256" key="2">
    <source>
        <dbReference type="ARBA" id="ARBA00023125"/>
    </source>
</evidence>
<dbReference type="PRINTS" id="PR00598">
    <property type="entry name" value="HTHMARR"/>
</dbReference>
<evidence type="ECO:0000259" key="4">
    <source>
        <dbReference type="PROSITE" id="PS50995"/>
    </source>
</evidence>
<dbReference type="RefSeq" id="WP_043064023.1">
    <property type="nucleotide sequence ID" value="NZ_BJOA01000009.1"/>
</dbReference>
<dbReference type="Proteomes" id="UP000037269">
    <property type="component" value="Unassembled WGS sequence"/>
</dbReference>
<dbReference type="GeneID" id="42306184"/>
<dbReference type="Proteomes" id="UP000182836">
    <property type="component" value="Unassembled WGS sequence"/>
</dbReference>
<dbReference type="PROSITE" id="PS01117">
    <property type="entry name" value="HTH_MARR_1"/>
    <property type="match status" value="1"/>
</dbReference>
<dbReference type="AlphaFoldDB" id="A0A0D1V2X5"/>
<dbReference type="Gene3D" id="1.10.10.10">
    <property type="entry name" value="Winged helix-like DNA-binding domain superfamily/Winged helix DNA-binding domain"/>
    <property type="match status" value="1"/>
</dbReference>
<dbReference type="PATRIC" id="fig|47500.12.peg.1704"/>
<keyword evidence="2 6" id="KW-0238">DNA-binding</keyword>
<reference evidence="6 8" key="2">
    <citation type="submission" date="2016-10" db="EMBL/GenBank/DDBJ databases">
        <authorList>
            <person name="de Groot N.N."/>
        </authorList>
    </citation>
    <scope>NUCLEOTIDE SEQUENCE [LARGE SCALE GENOMIC DNA]</scope>
    <source>
        <strain evidence="6 8">DSM 2895</strain>
    </source>
</reference>
<keyword evidence="1" id="KW-0805">Transcription regulation</keyword>
<dbReference type="PANTHER" id="PTHR42756">
    <property type="entry name" value="TRANSCRIPTIONAL REGULATOR, MARR"/>
    <property type="match status" value="1"/>
</dbReference>
<dbReference type="EMBL" id="LGUG01000004">
    <property type="protein sequence ID" value="KON96338.1"/>
    <property type="molecule type" value="Genomic_DNA"/>
</dbReference>
<keyword evidence="3" id="KW-0804">Transcription</keyword>
<dbReference type="SMART" id="SM00347">
    <property type="entry name" value="HTH_MARR"/>
    <property type="match status" value="1"/>
</dbReference>